<feature type="non-terminal residue" evidence="13">
    <location>
        <position position="1"/>
    </location>
</feature>
<dbReference type="GO" id="GO:0016301">
    <property type="term" value="F:kinase activity"/>
    <property type="evidence" value="ECO:0007669"/>
    <property type="project" value="UniProtKB-KW"/>
</dbReference>
<organism evidence="13">
    <name type="scientific">marine sediment metagenome</name>
    <dbReference type="NCBI Taxonomy" id="412755"/>
    <lineage>
        <taxon>unclassified sequences</taxon>
        <taxon>metagenomes</taxon>
        <taxon>ecological metagenomes</taxon>
    </lineage>
</organism>
<dbReference type="Pfam" id="PF00224">
    <property type="entry name" value="PK"/>
    <property type="match status" value="1"/>
</dbReference>
<dbReference type="GO" id="GO:0030955">
    <property type="term" value="F:potassium ion binding"/>
    <property type="evidence" value="ECO:0007669"/>
    <property type="project" value="InterPro"/>
</dbReference>
<comment type="caution">
    <text evidence="13">The sequence shown here is derived from an EMBL/GenBank/DDBJ whole genome shotgun (WGS) entry which is preliminary data.</text>
</comment>
<dbReference type="GO" id="GO:0004743">
    <property type="term" value="F:pyruvate kinase activity"/>
    <property type="evidence" value="ECO:0007669"/>
    <property type="project" value="UniProtKB-EC"/>
</dbReference>
<dbReference type="InterPro" id="IPR015793">
    <property type="entry name" value="Pyrv_Knase_brl"/>
</dbReference>
<feature type="domain" description="Pyruvate kinase barrel" evidence="12">
    <location>
        <begin position="1"/>
        <end position="313"/>
    </location>
</feature>
<keyword evidence="6" id="KW-0547">Nucleotide-binding</keyword>
<keyword evidence="10" id="KW-0324">Glycolysis</keyword>
<evidence type="ECO:0000313" key="13">
    <source>
        <dbReference type="EMBL" id="KKK63863.1"/>
    </source>
</evidence>
<dbReference type="GO" id="GO:0000287">
    <property type="term" value="F:magnesium ion binding"/>
    <property type="evidence" value="ECO:0007669"/>
    <property type="project" value="InterPro"/>
</dbReference>
<dbReference type="AlphaFoldDB" id="A0A0F8X4W1"/>
<evidence type="ECO:0000256" key="2">
    <source>
        <dbReference type="ARBA" id="ARBA00008663"/>
    </source>
</evidence>
<dbReference type="PANTHER" id="PTHR11817">
    <property type="entry name" value="PYRUVATE KINASE"/>
    <property type="match status" value="1"/>
</dbReference>
<dbReference type="Gene3D" id="2.40.33.10">
    <property type="entry name" value="PK beta-barrel domain-like"/>
    <property type="match status" value="1"/>
</dbReference>
<dbReference type="EC" id="2.7.1.40" evidence="3"/>
<gene>
    <name evidence="13" type="ORF">LCGC14_2990000</name>
</gene>
<evidence type="ECO:0000256" key="8">
    <source>
        <dbReference type="ARBA" id="ARBA00022840"/>
    </source>
</evidence>
<evidence type="ECO:0000256" key="1">
    <source>
        <dbReference type="ARBA" id="ARBA00004997"/>
    </source>
</evidence>
<keyword evidence="5" id="KW-0479">Metal-binding</keyword>
<dbReference type="UniPathway" id="UPA00109">
    <property type="reaction ID" value="UER00188"/>
</dbReference>
<keyword evidence="9" id="KW-0460">Magnesium</keyword>
<evidence type="ECO:0000256" key="6">
    <source>
        <dbReference type="ARBA" id="ARBA00022741"/>
    </source>
</evidence>
<sequence>PASNTETILRKMMLAGMDVVRLNFSHGSHLAHRKVIELIRRINQKYRRRIKILQDLEGFRIRIGRLCGKRPLLLEKGQIVFLDNNIRISEKNIIPFDYKDALDSLASGQMIFIDDGMIALKIKRLVNKNRLKAVVVIGGYLSEHKGVNIPEARLKFAGLSKKDREDILFGMEQGVDYVAQSFVRGKRDVKTIRSILERENSNCRLIAKIETREGIKNIDGIVDQADGIMIARGDMGVSIPIQEVPLIQKMIIRKCNKEKKVVITATQMLESMVHNHRPTRAEVSDIANAILDGTDLVMLSAETAIGEYPVESVKMMNNIIKCIERSSLYTRKSINT</sequence>
<comment type="pathway">
    <text evidence="1">Carbohydrate degradation; glycolysis; pyruvate from D-glyceraldehyde 3-phosphate: step 5/5.</text>
</comment>
<keyword evidence="4" id="KW-0808">Transferase</keyword>
<protein>
    <recommendedName>
        <fullName evidence="3">pyruvate kinase</fullName>
        <ecNumber evidence="3">2.7.1.40</ecNumber>
    </recommendedName>
</protein>
<dbReference type="SUPFAM" id="SSF50800">
    <property type="entry name" value="PK beta-barrel domain-like"/>
    <property type="match status" value="1"/>
</dbReference>
<dbReference type="InterPro" id="IPR018209">
    <property type="entry name" value="Pyrv_Knase_AS"/>
</dbReference>
<dbReference type="InterPro" id="IPR040442">
    <property type="entry name" value="Pyrv_kinase-like_dom_sf"/>
</dbReference>
<dbReference type="InterPro" id="IPR015813">
    <property type="entry name" value="Pyrv/PenolPyrv_kinase-like_dom"/>
</dbReference>
<dbReference type="GO" id="GO:0005524">
    <property type="term" value="F:ATP binding"/>
    <property type="evidence" value="ECO:0007669"/>
    <property type="project" value="UniProtKB-KW"/>
</dbReference>
<evidence type="ECO:0000256" key="4">
    <source>
        <dbReference type="ARBA" id="ARBA00022679"/>
    </source>
</evidence>
<evidence type="ECO:0000259" key="12">
    <source>
        <dbReference type="Pfam" id="PF00224"/>
    </source>
</evidence>
<dbReference type="InterPro" id="IPR001697">
    <property type="entry name" value="Pyr_Knase"/>
</dbReference>
<dbReference type="EMBL" id="LAZR01061296">
    <property type="protein sequence ID" value="KKK63863.1"/>
    <property type="molecule type" value="Genomic_DNA"/>
</dbReference>
<evidence type="ECO:0000256" key="9">
    <source>
        <dbReference type="ARBA" id="ARBA00022842"/>
    </source>
</evidence>
<comment type="similarity">
    <text evidence="2">Belongs to the pyruvate kinase family.</text>
</comment>
<dbReference type="InterPro" id="IPR015806">
    <property type="entry name" value="Pyrv_Knase_insert_dom_sf"/>
</dbReference>
<accession>A0A0F8X4W1</accession>
<dbReference type="PRINTS" id="PR01050">
    <property type="entry name" value="PYRUVTKNASE"/>
</dbReference>
<keyword evidence="8" id="KW-0067">ATP-binding</keyword>
<evidence type="ECO:0000256" key="11">
    <source>
        <dbReference type="ARBA" id="ARBA00023317"/>
    </source>
</evidence>
<dbReference type="NCBIfam" id="TIGR01064">
    <property type="entry name" value="pyruv_kin"/>
    <property type="match status" value="1"/>
</dbReference>
<reference evidence="13" key="1">
    <citation type="journal article" date="2015" name="Nature">
        <title>Complex archaea that bridge the gap between prokaryotes and eukaryotes.</title>
        <authorList>
            <person name="Spang A."/>
            <person name="Saw J.H."/>
            <person name="Jorgensen S.L."/>
            <person name="Zaremba-Niedzwiedzka K."/>
            <person name="Martijn J."/>
            <person name="Lind A.E."/>
            <person name="van Eijk R."/>
            <person name="Schleper C."/>
            <person name="Guy L."/>
            <person name="Ettema T.J."/>
        </authorList>
    </citation>
    <scope>NUCLEOTIDE SEQUENCE</scope>
</reference>
<proteinExistence type="inferred from homology"/>
<dbReference type="Gene3D" id="3.20.20.60">
    <property type="entry name" value="Phosphoenolpyruvate-binding domains"/>
    <property type="match status" value="1"/>
</dbReference>
<dbReference type="PROSITE" id="PS00110">
    <property type="entry name" value="PYRUVATE_KINASE"/>
    <property type="match status" value="1"/>
</dbReference>
<evidence type="ECO:0000256" key="10">
    <source>
        <dbReference type="ARBA" id="ARBA00023152"/>
    </source>
</evidence>
<dbReference type="SUPFAM" id="SSF51621">
    <property type="entry name" value="Phosphoenolpyruvate/pyruvate domain"/>
    <property type="match status" value="1"/>
</dbReference>
<keyword evidence="7" id="KW-0418">Kinase</keyword>
<evidence type="ECO:0000256" key="5">
    <source>
        <dbReference type="ARBA" id="ARBA00022723"/>
    </source>
</evidence>
<evidence type="ECO:0000256" key="3">
    <source>
        <dbReference type="ARBA" id="ARBA00012142"/>
    </source>
</evidence>
<keyword evidence="11" id="KW-0670">Pyruvate</keyword>
<dbReference type="InterPro" id="IPR011037">
    <property type="entry name" value="Pyrv_Knase-like_insert_dom_sf"/>
</dbReference>
<evidence type="ECO:0000256" key="7">
    <source>
        <dbReference type="ARBA" id="ARBA00022777"/>
    </source>
</evidence>
<name>A0A0F8X4W1_9ZZZZ</name>